<dbReference type="AlphaFoldDB" id="A0A9N8DMI6"/>
<feature type="region of interest" description="Disordered" evidence="1">
    <location>
        <begin position="59"/>
        <end position="254"/>
    </location>
</feature>
<feature type="compositionally biased region" description="Acidic residues" evidence="1">
    <location>
        <begin position="60"/>
        <end position="112"/>
    </location>
</feature>
<gene>
    <name evidence="2" type="ORF">SEMRO_242_G096560.1</name>
</gene>
<feature type="compositionally biased region" description="Basic residues" evidence="1">
    <location>
        <begin position="162"/>
        <end position="177"/>
    </location>
</feature>
<feature type="compositionally biased region" description="Polar residues" evidence="1">
    <location>
        <begin position="234"/>
        <end position="254"/>
    </location>
</feature>
<feature type="compositionally biased region" description="Basic residues" evidence="1">
    <location>
        <begin position="118"/>
        <end position="136"/>
    </location>
</feature>
<evidence type="ECO:0000256" key="1">
    <source>
        <dbReference type="SAM" id="MobiDB-lite"/>
    </source>
</evidence>
<protein>
    <submittedName>
        <fullName evidence="2">Uncharacterized protein</fullName>
    </submittedName>
</protein>
<keyword evidence="3" id="KW-1185">Reference proteome</keyword>
<evidence type="ECO:0000313" key="3">
    <source>
        <dbReference type="Proteomes" id="UP001153069"/>
    </source>
</evidence>
<reference evidence="2" key="1">
    <citation type="submission" date="2020-06" db="EMBL/GenBank/DDBJ databases">
        <authorList>
            <consortium name="Plant Systems Biology data submission"/>
        </authorList>
    </citation>
    <scope>NUCLEOTIDE SEQUENCE</scope>
    <source>
        <strain evidence="2">D6</strain>
    </source>
</reference>
<dbReference type="EMBL" id="CAICTM010000241">
    <property type="protein sequence ID" value="CAB9505743.1"/>
    <property type="molecule type" value="Genomic_DNA"/>
</dbReference>
<evidence type="ECO:0000313" key="2">
    <source>
        <dbReference type="EMBL" id="CAB9505743.1"/>
    </source>
</evidence>
<comment type="caution">
    <text evidence="2">The sequence shown here is derived from an EMBL/GenBank/DDBJ whole genome shotgun (WGS) entry which is preliminary data.</text>
</comment>
<proteinExistence type="predicted"/>
<feature type="compositionally biased region" description="Basic residues" evidence="1">
    <location>
        <begin position="192"/>
        <end position="207"/>
    </location>
</feature>
<feature type="compositionally biased region" description="Low complexity" evidence="1">
    <location>
        <begin position="208"/>
        <end position="217"/>
    </location>
</feature>
<name>A0A9N8DMI6_9STRA</name>
<dbReference type="Proteomes" id="UP001153069">
    <property type="component" value="Unassembled WGS sequence"/>
</dbReference>
<organism evidence="2 3">
    <name type="scientific">Seminavis robusta</name>
    <dbReference type="NCBI Taxonomy" id="568900"/>
    <lineage>
        <taxon>Eukaryota</taxon>
        <taxon>Sar</taxon>
        <taxon>Stramenopiles</taxon>
        <taxon>Ochrophyta</taxon>
        <taxon>Bacillariophyta</taxon>
        <taxon>Bacillariophyceae</taxon>
        <taxon>Bacillariophycidae</taxon>
        <taxon>Naviculales</taxon>
        <taxon>Naviculaceae</taxon>
        <taxon>Seminavis</taxon>
    </lineage>
</organism>
<accession>A0A9N8DMI6</accession>
<sequence>MNPQTALRQTFASPRQSLVMIETMRHSVSNLNILPHVTGIHFAVEDELCDLSELSIGASSDEEVSIGDSSDEEISIGDSSDEDSSDEEVSIGDSSDEELESENEESESGEAEENQKVVKTRKPRTKKVRRRVRRVKSTVPVDVAHPAPKVDNKASTGDACPRHCHNMTRSQGVHRTKSSAEQGDDPPVPTHRCSRRATTRRSSRRTTKSVSPAPAARSQRRSSHRREALKESIPGSSFTSLWTQLDTSSPYKED</sequence>